<proteinExistence type="predicted"/>
<dbReference type="EMBL" id="SOGT01000011">
    <property type="protein sequence ID" value="TFD26002.1"/>
    <property type="molecule type" value="Genomic_DNA"/>
</dbReference>
<organism evidence="2 3">
    <name type="scientific">Cryobacterium lyxosi</name>
    <dbReference type="NCBI Taxonomy" id="1259228"/>
    <lineage>
        <taxon>Bacteria</taxon>
        <taxon>Bacillati</taxon>
        <taxon>Actinomycetota</taxon>
        <taxon>Actinomycetes</taxon>
        <taxon>Micrococcales</taxon>
        <taxon>Microbacteriaceae</taxon>
        <taxon>Cryobacterium</taxon>
    </lineage>
</organism>
<keyword evidence="1" id="KW-0812">Transmembrane</keyword>
<comment type="caution">
    <text evidence="2">The sequence shown here is derived from an EMBL/GenBank/DDBJ whole genome shotgun (WGS) entry which is preliminary data.</text>
</comment>
<accession>A0A4R8ZI22</accession>
<dbReference type="AlphaFoldDB" id="A0A4R8ZI22"/>
<sequence>MPWWSWLLIWGVLVAGLFVVLMWCAVALYRKAVTTLRALEALTDQVSSVDLDVPSVCASFIPAVFSDSAVLLRNVEQNRAERVHRSQVRRDARIVRGKLMPNAR</sequence>
<keyword evidence="1" id="KW-0472">Membrane</keyword>
<keyword evidence="1" id="KW-1133">Transmembrane helix</keyword>
<gene>
    <name evidence="2" type="ORF">E3T27_09450</name>
</gene>
<dbReference type="Proteomes" id="UP000298424">
    <property type="component" value="Unassembled WGS sequence"/>
</dbReference>
<evidence type="ECO:0000256" key="1">
    <source>
        <dbReference type="SAM" id="Phobius"/>
    </source>
</evidence>
<keyword evidence="3" id="KW-1185">Reference proteome</keyword>
<dbReference type="RefSeq" id="WP_134572341.1">
    <property type="nucleotide sequence ID" value="NZ_SOGT01000011.1"/>
</dbReference>
<dbReference type="OrthoDB" id="5119509at2"/>
<protein>
    <submittedName>
        <fullName evidence="2">Uncharacterized protein</fullName>
    </submittedName>
</protein>
<feature type="transmembrane region" description="Helical" evidence="1">
    <location>
        <begin position="6"/>
        <end position="29"/>
    </location>
</feature>
<evidence type="ECO:0000313" key="2">
    <source>
        <dbReference type="EMBL" id="TFD26002.1"/>
    </source>
</evidence>
<reference evidence="2 3" key="1">
    <citation type="submission" date="2019-03" db="EMBL/GenBank/DDBJ databases">
        <title>Genomics of glacier-inhabiting Cryobacterium strains.</title>
        <authorList>
            <person name="Liu Q."/>
            <person name="Xin Y.-H."/>
        </authorList>
    </citation>
    <scope>NUCLEOTIDE SEQUENCE [LARGE SCALE GENOMIC DNA]</scope>
    <source>
        <strain evidence="2 3">TMT1-1</strain>
    </source>
</reference>
<evidence type="ECO:0000313" key="3">
    <source>
        <dbReference type="Proteomes" id="UP000298424"/>
    </source>
</evidence>
<name>A0A4R8ZI22_9MICO</name>